<accession>A0A6A6UDJ7</accession>
<feature type="region of interest" description="Disordered" evidence="1">
    <location>
        <begin position="102"/>
        <end position="148"/>
    </location>
</feature>
<organism evidence="3 4">
    <name type="scientific">Microthyrium microscopicum</name>
    <dbReference type="NCBI Taxonomy" id="703497"/>
    <lineage>
        <taxon>Eukaryota</taxon>
        <taxon>Fungi</taxon>
        <taxon>Dikarya</taxon>
        <taxon>Ascomycota</taxon>
        <taxon>Pezizomycotina</taxon>
        <taxon>Dothideomycetes</taxon>
        <taxon>Dothideomycetes incertae sedis</taxon>
        <taxon>Microthyriales</taxon>
        <taxon>Microthyriaceae</taxon>
        <taxon>Microthyrium</taxon>
    </lineage>
</organism>
<dbReference type="AlphaFoldDB" id="A0A6A6UDJ7"/>
<sequence length="148" mass="15197">MKLFTALLVLTSATFASAFTVQADCKKCEAIIHETCTKQCGTSVDRTVEDAFCMGGCHMATHNNHDSVHDHNGGTGICNGCVIPSMVQGEYDLDKLFGPGAKGGAKGGAQTPAAAMPAPGTPLGAATGHGHDAAPKQKEKAKPMTIVN</sequence>
<evidence type="ECO:0000313" key="3">
    <source>
        <dbReference type="EMBL" id="KAF2669527.1"/>
    </source>
</evidence>
<gene>
    <name evidence="3" type="ORF">BT63DRAFT_455508</name>
</gene>
<proteinExistence type="predicted"/>
<evidence type="ECO:0000256" key="1">
    <source>
        <dbReference type="SAM" id="MobiDB-lite"/>
    </source>
</evidence>
<feature type="compositionally biased region" description="Basic and acidic residues" evidence="1">
    <location>
        <begin position="129"/>
        <end position="142"/>
    </location>
</feature>
<feature type="signal peptide" evidence="2">
    <location>
        <begin position="1"/>
        <end position="18"/>
    </location>
</feature>
<name>A0A6A6UDJ7_9PEZI</name>
<reference evidence="3" key="1">
    <citation type="journal article" date="2020" name="Stud. Mycol.">
        <title>101 Dothideomycetes genomes: a test case for predicting lifestyles and emergence of pathogens.</title>
        <authorList>
            <person name="Haridas S."/>
            <person name="Albert R."/>
            <person name="Binder M."/>
            <person name="Bloem J."/>
            <person name="Labutti K."/>
            <person name="Salamov A."/>
            <person name="Andreopoulos B."/>
            <person name="Baker S."/>
            <person name="Barry K."/>
            <person name="Bills G."/>
            <person name="Bluhm B."/>
            <person name="Cannon C."/>
            <person name="Castanera R."/>
            <person name="Culley D."/>
            <person name="Daum C."/>
            <person name="Ezra D."/>
            <person name="Gonzalez J."/>
            <person name="Henrissat B."/>
            <person name="Kuo A."/>
            <person name="Liang C."/>
            <person name="Lipzen A."/>
            <person name="Lutzoni F."/>
            <person name="Magnuson J."/>
            <person name="Mondo S."/>
            <person name="Nolan M."/>
            <person name="Ohm R."/>
            <person name="Pangilinan J."/>
            <person name="Park H.-J."/>
            <person name="Ramirez L."/>
            <person name="Alfaro M."/>
            <person name="Sun H."/>
            <person name="Tritt A."/>
            <person name="Yoshinaga Y."/>
            <person name="Zwiers L.-H."/>
            <person name="Turgeon B."/>
            <person name="Goodwin S."/>
            <person name="Spatafora J."/>
            <person name="Crous P."/>
            <person name="Grigoriev I."/>
        </authorList>
    </citation>
    <scope>NUCLEOTIDE SEQUENCE</scope>
    <source>
        <strain evidence="3">CBS 115976</strain>
    </source>
</reference>
<feature type="compositionally biased region" description="Low complexity" evidence="1">
    <location>
        <begin position="108"/>
        <end position="128"/>
    </location>
</feature>
<keyword evidence="2" id="KW-0732">Signal</keyword>
<protein>
    <submittedName>
        <fullName evidence="3">Uncharacterized protein</fullName>
    </submittedName>
</protein>
<dbReference type="Proteomes" id="UP000799302">
    <property type="component" value="Unassembled WGS sequence"/>
</dbReference>
<keyword evidence="4" id="KW-1185">Reference proteome</keyword>
<dbReference type="EMBL" id="MU004235">
    <property type="protein sequence ID" value="KAF2669527.1"/>
    <property type="molecule type" value="Genomic_DNA"/>
</dbReference>
<evidence type="ECO:0000313" key="4">
    <source>
        <dbReference type="Proteomes" id="UP000799302"/>
    </source>
</evidence>
<feature type="chain" id="PRO_5025426960" evidence="2">
    <location>
        <begin position="19"/>
        <end position="148"/>
    </location>
</feature>
<evidence type="ECO:0000256" key="2">
    <source>
        <dbReference type="SAM" id="SignalP"/>
    </source>
</evidence>